<dbReference type="Proteomes" id="UP000702209">
    <property type="component" value="Unassembled WGS sequence"/>
</dbReference>
<dbReference type="EMBL" id="JADLQX010000036">
    <property type="protein sequence ID" value="MBF6302024.1"/>
    <property type="molecule type" value="Genomic_DNA"/>
</dbReference>
<organism evidence="1 2">
    <name type="scientific">Nocardia amamiensis</name>
    <dbReference type="NCBI Taxonomy" id="404578"/>
    <lineage>
        <taxon>Bacteria</taxon>
        <taxon>Bacillati</taxon>
        <taxon>Actinomycetota</taxon>
        <taxon>Actinomycetes</taxon>
        <taxon>Mycobacteriales</taxon>
        <taxon>Nocardiaceae</taxon>
        <taxon>Nocardia</taxon>
    </lineage>
</organism>
<comment type="caution">
    <text evidence="1">The sequence shown here is derived from an EMBL/GenBank/DDBJ whole genome shotgun (WGS) entry which is preliminary data.</text>
</comment>
<evidence type="ECO:0000313" key="2">
    <source>
        <dbReference type="Proteomes" id="UP000702209"/>
    </source>
</evidence>
<proteinExistence type="predicted"/>
<accession>A0ABS0D4C9</accession>
<keyword evidence="2" id="KW-1185">Reference proteome</keyword>
<reference evidence="1 2" key="1">
    <citation type="submission" date="2020-10" db="EMBL/GenBank/DDBJ databases">
        <title>Identification of Nocardia species via Next-generation sequencing and recognition of intraspecies genetic diversity.</title>
        <authorList>
            <person name="Li P."/>
            <person name="Li P."/>
            <person name="Lu B."/>
        </authorList>
    </citation>
    <scope>NUCLEOTIDE SEQUENCE [LARGE SCALE GENOMIC DNA]</scope>
    <source>
        <strain evidence="1 2">BJ06-0157</strain>
    </source>
</reference>
<dbReference type="RefSeq" id="WP_195133226.1">
    <property type="nucleotide sequence ID" value="NZ_JADLQX010000036.1"/>
</dbReference>
<sequence length="69" mass="7755">MSGTRPPRRIRRITIQSGALKLAFRASDEHARSVSEALARTYPHLDLVVTVDDEVDEQLPQLPCAALWE</sequence>
<gene>
    <name evidence="1" type="ORF">IU459_31425</name>
</gene>
<evidence type="ECO:0000313" key="1">
    <source>
        <dbReference type="EMBL" id="MBF6302024.1"/>
    </source>
</evidence>
<protein>
    <submittedName>
        <fullName evidence="1">Uncharacterized protein</fullName>
    </submittedName>
</protein>
<name>A0ABS0D4C9_9NOCA</name>